<dbReference type="InterPro" id="IPR036397">
    <property type="entry name" value="RNaseH_sf"/>
</dbReference>
<dbReference type="GO" id="GO:0004523">
    <property type="term" value="F:RNA-DNA hybrid ribonuclease activity"/>
    <property type="evidence" value="ECO:0007669"/>
    <property type="project" value="InterPro"/>
</dbReference>
<gene>
    <name evidence="2" type="ORF">CKAH01_13030</name>
</gene>
<protein>
    <recommendedName>
        <fullName evidence="1">RNase H type-1 domain-containing protein</fullName>
    </recommendedName>
</protein>
<dbReference type="Pfam" id="PF00075">
    <property type="entry name" value="RNase_H"/>
    <property type="match status" value="1"/>
</dbReference>
<evidence type="ECO:0000259" key="1">
    <source>
        <dbReference type="PROSITE" id="PS50879"/>
    </source>
</evidence>
<dbReference type="GO" id="GO:0003676">
    <property type="term" value="F:nucleic acid binding"/>
    <property type="evidence" value="ECO:0007669"/>
    <property type="project" value="InterPro"/>
</dbReference>
<dbReference type="CDD" id="cd09276">
    <property type="entry name" value="Rnase_HI_RT_non_LTR"/>
    <property type="match status" value="1"/>
</dbReference>
<organism evidence="2 3">
    <name type="scientific">Colletotrichum kahawae</name>
    <name type="common">Coffee berry disease fungus</name>
    <dbReference type="NCBI Taxonomy" id="34407"/>
    <lineage>
        <taxon>Eukaryota</taxon>
        <taxon>Fungi</taxon>
        <taxon>Dikarya</taxon>
        <taxon>Ascomycota</taxon>
        <taxon>Pezizomycotina</taxon>
        <taxon>Sordariomycetes</taxon>
        <taxon>Hypocreomycetidae</taxon>
        <taxon>Glomerellales</taxon>
        <taxon>Glomerellaceae</taxon>
        <taxon>Colletotrichum</taxon>
        <taxon>Colletotrichum gloeosporioides species complex</taxon>
    </lineage>
</organism>
<dbReference type="SUPFAM" id="SSF53098">
    <property type="entry name" value="Ribonuclease H-like"/>
    <property type="match status" value="1"/>
</dbReference>
<dbReference type="AlphaFoldDB" id="A0AAD9YPA8"/>
<dbReference type="InterPro" id="IPR002156">
    <property type="entry name" value="RNaseH_domain"/>
</dbReference>
<comment type="caution">
    <text evidence="2">The sequence shown here is derived from an EMBL/GenBank/DDBJ whole genome shotgun (WGS) entry which is preliminary data.</text>
</comment>
<dbReference type="PROSITE" id="PS50879">
    <property type="entry name" value="RNASE_H_1"/>
    <property type="match status" value="1"/>
</dbReference>
<dbReference type="EMBL" id="VYYT01000042">
    <property type="protein sequence ID" value="KAK2774824.1"/>
    <property type="molecule type" value="Genomic_DNA"/>
</dbReference>
<dbReference type="InterPro" id="IPR012337">
    <property type="entry name" value="RNaseH-like_sf"/>
</dbReference>
<feature type="domain" description="RNase H type-1" evidence="1">
    <location>
        <begin position="2"/>
        <end position="132"/>
    </location>
</feature>
<dbReference type="Proteomes" id="UP001281614">
    <property type="component" value="Unassembled WGS sequence"/>
</dbReference>
<evidence type="ECO:0000313" key="2">
    <source>
        <dbReference type="EMBL" id="KAK2774824.1"/>
    </source>
</evidence>
<evidence type="ECO:0000313" key="3">
    <source>
        <dbReference type="Proteomes" id="UP001281614"/>
    </source>
</evidence>
<name>A0AAD9YPA8_COLKA</name>
<reference evidence="2" key="1">
    <citation type="submission" date="2023-02" db="EMBL/GenBank/DDBJ databases">
        <title>Colletotrichum kahawae CIFC_Que2 genome sequencing and assembly.</title>
        <authorList>
            <person name="Baroncelli R."/>
        </authorList>
    </citation>
    <scope>NUCLEOTIDE SEQUENCE</scope>
    <source>
        <strain evidence="2">CIFC_Que2</strain>
    </source>
</reference>
<sequence>MLDNHTIIYSDGSKALNRATGFGFVIYRGNKRIAQGCGRLSIIEVFDGEAEGARAGLQRALPTSQGQPIHICINNTSVIQGIRSNIPDSSQAAFLEIQAVARIYTIQTHWSPGHQRIKGNEEADSLAKEGITLLVPRGLLPTLSGIKRLTQERKQHQHRKW</sequence>
<accession>A0AAD9YPA8</accession>
<proteinExistence type="predicted"/>
<dbReference type="Gene3D" id="3.30.420.10">
    <property type="entry name" value="Ribonuclease H-like superfamily/Ribonuclease H"/>
    <property type="match status" value="1"/>
</dbReference>
<keyword evidence="3" id="KW-1185">Reference proteome</keyword>